<name>A0A9E8N658_9BACT</name>
<reference evidence="2" key="1">
    <citation type="submission" date="2022-11" db="EMBL/GenBank/DDBJ databases">
        <title>Dyadobacter pollutisoli sp. nov., isolated from plastic dumped soil.</title>
        <authorList>
            <person name="Kim J.M."/>
            <person name="Kim K.R."/>
            <person name="Lee J.K."/>
            <person name="Hao L."/>
            <person name="Jeon C.O."/>
        </authorList>
    </citation>
    <scope>NUCLEOTIDE SEQUENCE</scope>
    <source>
        <strain evidence="2">U1</strain>
    </source>
</reference>
<dbReference type="Pfam" id="PF01979">
    <property type="entry name" value="Amidohydro_1"/>
    <property type="match status" value="1"/>
</dbReference>
<proteinExistence type="predicted"/>
<evidence type="ECO:0000313" key="2">
    <source>
        <dbReference type="EMBL" id="WAC09306.1"/>
    </source>
</evidence>
<keyword evidence="3" id="KW-1185">Reference proteome</keyword>
<gene>
    <name evidence="2" type="ORF">ON006_16260</name>
</gene>
<dbReference type="InterPro" id="IPR032466">
    <property type="entry name" value="Metal_Hydrolase"/>
</dbReference>
<dbReference type="Proteomes" id="UP001164653">
    <property type="component" value="Chromosome"/>
</dbReference>
<dbReference type="Gene3D" id="1.20.58.520">
    <property type="entry name" value="Amidohydrolase"/>
    <property type="match status" value="1"/>
</dbReference>
<dbReference type="Gene3D" id="3.30.110.90">
    <property type="entry name" value="Amidohydrolase"/>
    <property type="match status" value="1"/>
</dbReference>
<dbReference type="KEGG" id="dpf:ON006_16260"/>
<dbReference type="PANTHER" id="PTHR43135">
    <property type="entry name" value="ALPHA-D-RIBOSE 1-METHYLPHOSPHONATE 5-TRIPHOSPHATE DIPHOSPHATASE"/>
    <property type="match status" value="1"/>
</dbReference>
<dbReference type="Gene3D" id="2.30.40.10">
    <property type="entry name" value="Urease, subunit C, domain 1"/>
    <property type="match status" value="1"/>
</dbReference>
<protein>
    <submittedName>
        <fullName evidence="2">Amidohydrolase family protein</fullName>
    </submittedName>
</protein>
<organism evidence="2 3">
    <name type="scientific">Dyadobacter pollutisoli</name>
    <dbReference type="NCBI Taxonomy" id="2910158"/>
    <lineage>
        <taxon>Bacteria</taxon>
        <taxon>Pseudomonadati</taxon>
        <taxon>Bacteroidota</taxon>
        <taxon>Cytophagia</taxon>
        <taxon>Cytophagales</taxon>
        <taxon>Spirosomataceae</taxon>
        <taxon>Dyadobacter</taxon>
    </lineage>
</organism>
<dbReference type="PROSITE" id="PS51257">
    <property type="entry name" value="PROKAR_LIPOPROTEIN"/>
    <property type="match status" value="1"/>
</dbReference>
<dbReference type="PANTHER" id="PTHR43135:SF3">
    <property type="entry name" value="ALPHA-D-RIBOSE 1-METHYLPHOSPHONATE 5-TRIPHOSPHATE DIPHOSPHATASE"/>
    <property type="match status" value="1"/>
</dbReference>
<dbReference type="AlphaFoldDB" id="A0A9E8N658"/>
<dbReference type="SUPFAM" id="SSF51338">
    <property type="entry name" value="Composite domain of metallo-dependent hydrolases"/>
    <property type="match status" value="1"/>
</dbReference>
<dbReference type="GO" id="GO:0016810">
    <property type="term" value="F:hydrolase activity, acting on carbon-nitrogen (but not peptide) bonds"/>
    <property type="evidence" value="ECO:0007669"/>
    <property type="project" value="InterPro"/>
</dbReference>
<dbReference type="Gene3D" id="3.40.50.10910">
    <property type="entry name" value="Amidohydrolase"/>
    <property type="match status" value="1"/>
</dbReference>
<evidence type="ECO:0000259" key="1">
    <source>
        <dbReference type="Pfam" id="PF01979"/>
    </source>
</evidence>
<dbReference type="EMBL" id="CP112998">
    <property type="protein sequence ID" value="WAC09306.1"/>
    <property type="molecule type" value="Genomic_DNA"/>
</dbReference>
<evidence type="ECO:0000313" key="3">
    <source>
        <dbReference type="Proteomes" id="UP001164653"/>
    </source>
</evidence>
<dbReference type="SUPFAM" id="SSF51556">
    <property type="entry name" value="Metallo-dependent hydrolases"/>
    <property type="match status" value="1"/>
</dbReference>
<feature type="domain" description="Amidohydrolase-related" evidence="1">
    <location>
        <begin position="103"/>
        <end position="437"/>
    </location>
</feature>
<accession>A0A9E8N658</accession>
<dbReference type="InterPro" id="IPR006680">
    <property type="entry name" value="Amidohydro-rel"/>
</dbReference>
<dbReference type="InterPro" id="IPR051781">
    <property type="entry name" value="Metallo-dep_Hydrolase"/>
</dbReference>
<dbReference type="InterPro" id="IPR011059">
    <property type="entry name" value="Metal-dep_hydrolase_composite"/>
</dbReference>
<dbReference type="RefSeq" id="WP_244822867.1">
    <property type="nucleotide sequence ID" value="NZ_CP112998.1"/>
</dbReference>
<sequence>MHFLQKIKTIIAFCSVAFVLSCGTPPTDGDGKPNVIKEINRKEIPVGKGTIAITGATIIDGTGADPVLNGCVIVENGMIKEVGKLGEVTIPGGAKIVDGKGLTLLPGFIDSHFHLDGVKDLPAMFLQNGVTSVRDPGAWIEAYDGERKSGKPIPRLFLADPHIDMFPPAYPKDAYVVRDAEEAVNQVNKMADRGASVIKVYFRLPSGIIREVCKAAHSRGLPVTGHLETTEAMEAINAGLDGIEHITSFGLSLQPQIEGEKYRQLVLADNNARKQGRYDFWEKVNVNGPLADTLAHFLVRKGTFVSPTLGAFEYQAAPDLPLDTARLTAFGNMKALTGKLKKAGVHLVVGSHSMITYAEMGWAYQREMELFVESGISPKEVIMAATMENARFFRIEDKLGSIEKGKIADLVLVHGNPLQDISATRKVLKVMLNGVWVK</sequence>